<name>A0A9N9HY15_9GLOM</name>
<protein>
    <submittedName>
        <fullName evidence="1">9601_t:CDS:1</fullName>
    </submittedName>
</protein>
<dbReference type="Proteomes" id="UP000789396">
    <property type="component" value="Unassembled WGS sequence"/>
</dbReference>
<organism evidence="1 2">
    <name type="scientific">Racocetra fulgida</name>
    <dbReference type="NCBI Taxonomy" id="60492"/>
    <lineage>
        <taxon>Eukaryota</taxon>
        <taxon>Fungi</taxon>
        <taxon>Fungi incertae sedis</taxon>
        <taxon>Mucoromycota</taxon>
        <taxon>Glomeromycotina</taxon>
        <taxon>Glomeromycetes</taxon>
        <taxon>Diversisporales</taxon>
        <taxon>Gigasporaceae</taxon>
        <taxon>Racocetra</taxon>
    </lineage>
</organism>
<feature type="non-terminal residue" evidence="1">
    <location>
        <position position="105"/>
    </location>
</feature>
<feature type="non-terminal residue" evidence="1">
    <location>
        <position position="1"/>
    </location>
</feature>
<accession>A0A9N9HY15</accession>
<gene>
    <name evidence="1" type="ORF">RFULGI_LOCUS10896</name>
</gene>
<dbReference type="OrthoDB" id="2325910at2759"/>
<reference evidence="1" key="1">
    <citation type="submission" date="2021-06" db="EMBL/GenBank/DDBJ databases">
        <authorList>
            <person name="Kallberg Y."/>
            <person name="Tangrot J."/>
            <person name="Rosling A."/>
        </authorList>
    </citation>
    <scope>NUCLEOTIDE SEQUENCE</scope>
    <source>
        <strain evidence="1">IN212</strain>
    </source>
</reference>
<evidence type="ECO:0000313" key="1">
    <source>
        <dbReference type="EMBL" id="CAG8711814.1"/>
    </source>
</evidence>
<keyword evidence="2" id="KW-1185">Reference proteome</keyword>
<sequence>PELLRIILTNNSLDEVVSNIEKNVRLSDSLTILKGRILGDSIDISDEFETQDLLQFYKLRNIIDQGESFGYELFPGIFLGPKLENAILQNDILDLLVKFYNNEVT</sequence>
<comment type="caution">
    <text evidence="1">The sequence shown here is derived from an EMBL/GenBank/DDBJ whole genome shotgun (WGS) entry which is preliminary data.</text>
</comment>
<proteinExistence type="predicted"/>
<dbReference type="AlphaFoldDB" id="A0A9N9HY15"/>
<dbReference type="EMBL" id="CAJVPZ010022487">
    <property type="protein sequence ID" value="CAG8711814.1"/>
    <property type="molecule type" value="Genomic_DNA"/>
</dbReference>
<evidence type="ECO:0000313" key="2">
    <source>
        <dbReference type="Proteomes" id="UP000789396"/>
    </source>
</evidence>